<sequence length="350" mass="42479">MDRNFVNIIGYQFEKVHTGVLRWLLDSKNRVVSIEQKYEILKRIYRICGKKIDFDQHEIANITCIPEYSFGRRRKIDLVVKIDLFKNCTKYLVIEMKVDSIPYERQLEGTYIDFMQNKNCDNNDVIFLLFLFGASQVWKGLNPQGFVVFRLNEIIEVFSKLDINENIYRDWIKALKEEDIRKNNIELNIDKTKNIWDGDYWKDKGYRIWFPLFYYIYNELRKTSKRFEEWDIYSGQNNPVMNWSKGWLEKNFFGSKIYFYWEFNYEAFVLKVMLDEENKMSQNNLKKLRSKIVKICEPESNGIGYQTQNRYGTYNSIYKWKFNFKEKSFSEIMIETDRILDRIHPQLESL</sequence>
<accession>A0A3Q9HND3</accession>
<dbReference type="KEGG" id="aft:BBF96_00195"/>
<organism evidence="1 2">
    <name type="scientific">Anoxybacter fermentans</name>
    <dbReference type="NCBI Taxonomy" id="1323375"/>
    <lineage>
        <taxon>Bacteria</taxon>
        <taxon>Bacillati</taxon>
        <taxon>Bacillota</taxon>
        <taxon>Clostridia</taxon>
        <taxon>Halanaerobiales</taxon>
        <taxon>Anoxybacter</taxon>
    </lineage>
</organism>
<evidence type="ECO:0000313" key="2">
    <source>
        <dbReference type="Proteomes" id="UP000267250"/>
    </source>
</evidence>
<dbReference type="AlphaFoldDB" id="A0A3Q9HND3"/>
<dbReference type="OrthoDB" id="2966241at2"/>
<dbReference type="RefSeq" id="WP_127015291.1">
    <property type="nucleotide sequence ID" value="NZ_CP016379.1"/>
</dbReference>
<name>A0A3Q9HND3_9FIRM</name>
<gene>
    <name evidence="1" type="ORF">BBF96_00195</name>
</gene>
<proteinExistence type="predicted"/>
<keyword evidence="2" id="KW-1185">Reference proteome</keyword>
<evidence type="ECO:0008006" key="3">
    <source>
        <dbReference type="Google" id="ProtNLM"/>
    </source>
</evidence>
<dbReference type="EMBL" id="CP016379">
    <property type="protein sequence ID" value="AZR71960.1"/>
    <property type="molecule type" value="Genomic_DNA"/>
</dbReference>
<reference evidence="1 2" key="1">
    <citation type="submission" date="2016-07" db="EMBL/GenBank/DDBJ databases">
        <title>Genome and transcriptome analysis of iron-reducing fermentative bacteria Anoxybacter fermentans.</title>
        <authorList>
            <person name="Zeng X."/>
            <person name="Shao Z."/>
        </authorList>
    </citation>
    <scope>NUCLEOTIDE SEQUENCE [LARGE SCALE GENOMIC DNA]</scope>
    <source>
        <strain evidence="1 2">DY22613</strain>
    </source>
</reference>
<dbReference type="Proteomes" id="UP000267250">
    <property type="component" value="Chromosome"/>
</dbReference>
<evidence type="ECO:0000313" key="1">
    <source>
        <dbReference type="EMBL" id="AZR71960.1"/>
    </source>
</evidence>
<protein>
    <recommendedName>
        <fullName evidence="3">PD-(D/E)XK nuclease superfamily protein</fullName>
    </recommendedName>
</protein>